<keyword evidence="3 6" id="KW-0812">Transmembrane</keyword>
<evidence type="ECO:0000256" key="6">
    <source>
        <dbReference type="SAM" id="Phobius"/>
    </source>
</evidence>
<feature type="transmembrane region" description="Helical" evidence="6">
    <location>
        <begin position="92"/>
        <end position="114"/>
    </location>
</feature>
<feature type="transmembrane region" description="Helical" evidence="6">
    <location>
        <begin position="5"/>
        <end position="21"/>
    </location>
</feature>
<dbReference type="EMBL" id="LJJD01000004">
    <property type="protein sequence ID" value="KQL58916.1"/>
    <property type="molecule type" value="Genomic_DNA"/>
</dbReference>
<feature type="transmembrane region" description="Helical" evidence="6">
    <location>
        <begin position="65"/>
        <end position="86"/>
    </location>
</feature>
<keyword evidence="5 6" id="KW-0472">Membrane</keyword>
<dbReference type="PANTHER" id="PTHR40035">
    <property type="entry name" value="ATP SYNTHASE PROTEIN I"/>
    <property type="match status" value="1"/>
</dbReference>
<evidence type="ECO:0000313" key="7">
    <source>
        <dbReference type="EMBL" id="KQL58916.1"/>
    </source>
</evidence>
<keyword evidence="4 6" id="KW-1133">Transmembrane helix</keyword>
<evidence type="ECO:0000313" key="8">
    <source>
        <dbReference type="Proteomes" id="UP000051061"/>
    </source>
</evidence>
<evidence type="ECO:0000256" key="5">
    <source>
        <dbReference type="ARBA" id="ARBA00023136"/>
    </source>
</evidence>
<evidence type="ECO:0000256" key="1">
    <source>
        <dbReference type="ARBA" id="ARBA00004651"/>
    </source>
</evidence>
<accession>A0A9D5DUA4</accession>
<protein>
    <recommendedName>
        <fullName evidence="9">ATP synthase I chain</fullName>
    </recommendedName>
</protein>
<keyword evidence="2" id="KW-1003">Cell membrane</keyword>
<feature type="transmembrane region" description="Helical" evidence="6">
    <location>
        <begin position="27"/>
        <end position="44"/>
    </location>
</feature>
<dbReference type="PANTHER" id="PTHR40035:SF1">
    <property type="entry name" value="ATP SYNTHASE PROTEIN I"/>
    <property type="match status" value="1"/>
</dbReference>
<dbReference type="InterPro" id="IPR039072">
    <property type="entry name" value="ATP_synth_I_Bacilli"/>
</dbReference>
<evidence type="ECO:0000256" key="3">
    <source>
        <dbReference type="ARBA" id="ARBA00022692"/>
    </source>
</evidence>
<proteinExistence type="predicted"/>
<dbReference type="InterPro" id="IPR005598">
    <property type="entry name" value="ATP_synth_I"/>
</dbReference>
<evidence type="ECO:0000256" key="4">
    <source>
        <dbReference type="ARBA" id="ARBA00022989"/>
    </source>
</evidence>
<keyword evidence="8" id="KW-1185">Reference proteome</keyword>
<dbReference type="Pfam" id="PF03899">
    <property type="entry name" value="ATP-synt_I"/>
    <property type="match status" value="1"/>
</dbReference>
<sequence>MNGYLVYALVILGILIVGYSVTPYHSVFLGLILGFSASFLNLWTTYRNARIIGGNHSPSKWPSMLLASLGFVFRIILALAAVWFSLQFPDHFHLLAVIVGLSLMYLVMLVDLIMKSMKAKEVKE</sequence>
<gene>
    <name evidence="7" type="ORF">AN965_02350</name>
</gene>
<comment type="caution">
    <text evidence="7">The sequence shown here is derived from an EMBL/GenBank/DDBJ whole genome shotgun (WGS) entry which is preliminary data.</text>
</comment>
<dbReference type="AlphaFoldDB" id="A0A9D5DUA4"/>
<comment type="subcellular location">
    <subcellularLocation>
        <location evidence="1">Cell membrane</location>
        <topology evidence="1">Multi-pass membrane protein</topology>
    </subcellularLocation>
</comment>
<name>A0A9D5DUA4_9BACI</name>
<organism evidence="7 8">
    <name type="scientific">Alkalicoccobacillus plakortidis</name>
    <dbReference type="NCBI Taxonomy" id="444060"/>
    <lineage>
        <taxon>Bacteria</taxon>
        <taxon>Bacillati</taxon>
        <taxon>Bacillota</taxon>
        <taxon>Bacilli</taxon>
        <taxon>Bacillales</taxon>
        <taxon>Bacillaceae</taxon>
        <taxon>Alkalicoccobacillus</taxon>
    </lineage>
</organism>
<reference evidence="7 8" key="1">
    <citation type="submission" date="2015-09" db="EMBL/GenBank/DDBJ databases">
        <title>Genome sequencing project for genomic taxonomy and phylogenomics of Bacillus-like bacteria.</title>
        <authorList>
            <person name="Liu B."/>
            <person name="Wang J."/>
            <person name="Zhu Y."/>
            <person name="Liu G."/>
            <person name="Chen Q."/>
            <person name="Chen Z."/>
            <person name="Lan J."/>
            <person name="Che J."/>
            <person name="Ge C."/>
            <person name="Shi H."/>
            <person name="Pan Z."/>
            <person name="Liu X."/>
        </authorList>
    </citation>
    <scope>NUCLEOTIDE SEQUENCE [LARGE SCALE GENOMIC DNA]</scope>
    <source>
        <strain evidence="7 8">DSM 19153</strain>
    </source>
</reference>
<evidence type="ECO:0008006" key="9">
    <source>
        <dbReference type="Google" id="ProtNLM"/>
    </source>
</evidence>
<evidence type="ECO:0000256" key="2">
    <source>
        <dbReference type="ARBA" id="ARBA00022475"/>
    </source>
</evidence>
<dbReference type="Proteomes" id="UP000051061">
    <property type="component" value="Unassembled WGS sequence"/>
</dbReference>
<dbReference type="GO" id="GO:0005886">
    <property type="term" value="C:plasma membrane"/>
    <property type="evidence" value="ECO:0007669"/>
    <property type="project" value="UniProtKB-SubCell"/>
</dbReference>